<dbReference type="PANTHER" id="PTHR46112">
    <property type="entry name" value="AMINOPEPTIDASE"/>
    <property type="match status" value="1"/>
</dbReference>
<dbReference type="GO" id="GO:0004177">
    <property type="term" value="F:aminopeptidase activity"/>
    <property type="evidence" value="ECO:0007669"/>
    <property type="project" value="UniProtKB-KW"/>
</dbReference>
<dbReference type="AlphaFoldDB" id="A0A543BZ20"/>
<dbReference type="Pfam" id="PF00557">
    <property type="entry name" value="Peptidase_M24"/>
    <property type="match status" value="1"/>
</dbReference>
<keyword evidence="4" id="KW-1185">Reference proteome</keyword>
<dbReference type="InterPro" id="IPR000994">
    <property type="entry name" value="Pept_M24"/>
</dbReference>
<sequence>MPYVTDDPRPEPLFSAAEMHRRRDDFRAELARRDLSHALVYGANRSGSAVSWLTGWPVTREALLVVGPAEADDVLLVNFYNHVPQARRLSLVPVDWIGRNAMTTALERLASAGGHPARVGVAGPLPFGHYRTLTDQVAEVVDLNPAYTAMRLVKSEEEVAALRKAAALTDATVGSLERALREGVTEHELVAEMEHTYVAAGGMHHIHYLGVTGMDNPSVGVPAQWPTARGIRERDVVTCEISVAVAPEYSGQLLRTFTVGAPPTPRYARLHEVAEEAFETLRTRLRPGTHARELAAAGAVIEAAGFTAIDDLVHGFGGGYLPPVIDGPGRPPGPTPDVVLAAGMTVVVQPNVVTRDLSAGVQTGELLLVRDHGAERLHDYPYGLRRTG</sequence>
<dbReference type="InterPro" id="IPR050659">
    <property type="entry name" value="Peptidase_M24B"/>
</dbReference>
<keyword evidence="3" id="KW-0378">Hydrolase</keyword>
<dbReference type="Gene3D" id="3.40.350.10">
    <property type="entry name" value="Creatinase/prolidase N-terminal domain"/>
    <property type="match status" value="1"/>
</dbReference>
<gene>
    <name evidence="3" type="ORF">FB559_7376</name>
</gene>
<dbReference type="InterPro" id="IPR000587">
    <property type="entry name" value="Creatinase_N"/>
</dbReference>
<evidence type="ECO:0000313" key="4">
    <source>
        <dbReference type="Proteomes" id="UP000316096"/>
    </source>
</evidence>
<evidence type="ECO:0000259" key="2">
    <source>
        <dbReference type="Pfam" id="PF01321"/>
    </source>
</evidence>
<accession>A0A543BZ20</accession>
<dbReference type="SUPFAM" id="SSF55920">
    <property type="entry name" value="Creatinase/aminopeptidase"/>
    <property type="match status" value="1"/>
</dbReference>
<evidence type="ECO:0000259" key="1">
    <source>
        <dbReference type="Pfam" id="PF00557"/>
    </source>
</evidence>
<comment type="caution">
    <text evidence="3">The sequence shown here is derived from an EMBL/GenBank/DDBJ whole genome shotgun (WGS) entry which is preliminary data.</text>
</comment>
<feature type="domain" description="Creatinase N-terminal" evidence="2">
    <location>
        <begin position="22"/>
        <end position="153"/>
    </location>
</feature>
<reference evidence="3 4" key="1">
    <citation type="submission" date="2019-06" db="EMBL/GenBank/DDBJ databases">
        <title>Sequencing the genomes of 1000 actinobacteria strains.</title>
        <authorList>
            <person name="Klenk H.-P."/>
        </authorList>
    </citation>
    <scope>NUCLEOTIDE SEQUENCE [LARGE SCALE GENOMIC DNA]</scope>
    <source>
        <strain evidence="3 4">DSM 102200</strain>
    </source>
</reference>
<name>A0A543BZ20_9ACTN</name>
<dbReference type="InterPro" id="IPR036005">
    <property type="entry name" value="Creatinase/aminopeptidase-like"/>
</dbReference>
<keyword evidence="3" id="KW-0645">Protease</keyword>
<dbReference type="PANTHER" id="PTHR46112:SF2">
    <property type="entry name" value="XAA-PRO AMINOPEPTIDASE P-RELATED"/>
    <property type="match status" value="1"/>
</dbReference>
<dbReference type="EMBL" id="VFOZ01000002">
    <property type="protein sequence ID" value="TQL90084.1"/>
    <property type="molecule type" value="Genomic_DNA"/>
</dbReference>
<protein>
    <submittedName>
        <fullName evidence="3">Xaa-Pro aminopeptidase</fullName>
    </submittedName>
</protein>
<dbReference type="Proteomes" id="UP000316096">
    <property type="component" value="Unassembled WGS sequence"/>
</dbReference>
<dbReference type="InterPro" id="IPR029149">
    <property type="entry name" value="Creatin/AminoP/Spt16_N"/>
</dbReference>
<feature type="domain" description="Peptidase M24" evidence="1">
    <location>
        <begin position="161"/>
        <end position="370"/>
    </location>
</feature>
<dbReference type="SUPFAM" id="SSF53092">
    <property type="entry name" value="Creatinase/prolidase N-terminal domain"/>
    <property type="match status" value="1"/>
</dbReference>
<dbReference type="CDD" id="cd01066">
    <property type="entry name" value="APP_MetAP"/>
    <property type="match status" value="1"/>
</dbReference>
<keyword evidence="3" id="KW-0031">Aminopeptidase</keyword>
<proteinExistence type="predicted"/>
<organism evidence="3 4">
    <name type="scientific">Actinoallomurus bryophytorum</name>
    <dbReference type="NCBI Taxonomy" id="1490222"/>
    <lineage>
        <taxon>Bacteria</taxon>
        <taxon>Bacillati</taxon>
        <taxon>Actinomycetota</taxon>
        <taxon>Actinomycetes</taxon>
        <taxon>Streptosporangiales</taxon>
        <taxon>Thermomonosporaceae</taxon>
        <taxon>Actinoallomurus</taxon>
    </lineage>
</organism>
<evidence type="ECO:0000313" key="3">
    <source>
        <dbReference type="EMBL" id="TQL90084.1"/>
    </source>
</evidence>
<dbReference type="Gene3D" id="3.90.230.10">
    <property type="entry name" value="Creatinase/methionine aminopeptidase superfamily"/>
    <property type="match status" value="1"/>
</dbReference>
<dbReference type="Pfam" id="PF01321">
    <property type="entry name" value="Creatinase_N"/>
    <property type="match status" value="1"/>
</dbReference>